<sequence>MSLKQPHLLLTKSGVGRRPFLSKQSSSICIANHPKGAKNSEILPNEQHIQ</sequence>
<accession>A0A0A8YUS1</accession>
<organism evidence="2">
    <name type="scientific">Arundo donax</name>
    <name type="common">Giant reed</name>
    <name type="synonym">Donax arundinaceus</name>
    <dbReference type="NCBI Taxonomy" id="35708"/>
    <lineage>
        <taxon>Eukaryota</taxon>
        <taxon>Viridiplantae</taxon>
        <taxon>Streptophyta</taxon>
        <taxon>Embryophyta</taxon>
        <taxon>Tracheophyta</taxon>
        <taxon>Spermatophyta</taxon>
        <taxon>Magnoliopsida</taxon>
        <taxon>Liliopsida</taxon>
        <taxon>Poales</taxon>
        <taxon>Poaceae</taxon>
        <taxon>PACMAD clade</taxon>
        <taxon>Arundinoideae</taxon>
        <taxon>Arundineae</taxon>
        <taxon>Arundo</taxon>
    </lineage>
</organism>
<dbReference type="EMBL" id="GBRH01269655">
    <property type="protein sequence ID" value="JAD28240.1"/>
    <property type="molecule type" value="Transcribed_RNA"/>
</dbReference>
<protein>
    <submittedName>
        <fullName evidence="2">Uncharacterized protein</fullName>
    </submittedName>
</protein>
<dbReference type="AlphaFoldDB" id="A0A0A8YUS1"/>
<proteinExistence type="predicted"/>
<reference evidence="2" key="2">
    <citation type="journal article" date="2015" name="Data Brief">
        <title>Shoot transcriptome of the giant reed, Arundo donax.</title>
        <authorList>
            <person name="Barrero R.A."/>
            <person name="Guerrero F.D."/>
            <person name="Moolhuijzen P."/>
            <person name="Goolsby J.A."/>
            <person name="Tidwell J."/>
            <person name="Bellgard S.E."/>
            <person name="Bellgard M.I."/>
        </authorList>
    </citation>
    <scope>NUCLEOTIDE SEQUENCE</scope>
    <source>
        <tissue evidence="2">Shoot tissue taken approximately 20 cm above the soil surface</tissue>
    </source>
</reference>
<name>A0A0A8YUS1_ARUDO</name>
<reference evidence="2" key="1">
    <citation type="submission" date="2014-09" db="EMBL/GenBank/DDBJ databases">
        <authorList>
            <person name="Magalhaes I.L.F."/>
            <person name="Oliveira U."/>
            <person name="Santos F.R."/>
            <person name="Vidigal T.H.D.A."/>
            <person name="Brescovit A.D."/>
            <person name="Santos A.J."/>
        </authorList>
    </citation>
    <scope>NUCLEOTIDE SEQUENCE</scope>
    <source>
        <tissue evidence="2">Shoot tissue taken approximately 20 cm above the soil surface</tissue>
    </source>
</reference>
<evidence type="ECO:0000313" key="2">
    <source>
        <dbReference type="EMBL" id="JAD28240.1"/>
    </source>
</evidence>
<feature type="region of interest" description="Disordered" evidence="1">
    <location>
        <begin position="31"/>
        <end position="50"/>
    </location>
</feature>
<evidence type="ECO:0000256" key="1">
    <source>
        <dbReference type="SAM" id="MobiDB-lite"/>
    </source>
</evidence>